<accession>A0ABY2GP30</accession>
<protein>
    <recommendedName>
        <fullName evidence="2">Nephrocystin 3-like N-terminal domain-containing protein</fullName>
    </recommendedName>
</protein>
<comment type="caution">
    <text evidence="3">The sequence shown here is derived from an EMBL/GenBank/DDBJ whole genome shotgun (WGS) entry which is preliminary data.</text>
</comment>
<dbReference type="GeneID" id="300582344"/>
<organism evidence="3 4">
    <name type="scientific">Trichoderma ghanense</name>
    <dbReference type="NCBI Taxonomy" id="65468"/>
    <lineage>
        <taxon>Eukaryota</taxon>
        <taxon>Fungi</taxon>
        <taxon>Dikarya</taxon>
        <taxon>Ascomycota</taxon>
        <taxon>Pezizomycotina</taxon>
        <taxon>Sordariomycetes</taxon>
        <taxon>Hypocreomycetidae</taxon>
        <taxon>Hypocreales</taxon>
        <taxon>Hypocreaceae</taxon>
        <taxon>Trichoderma</taxon>
    </lineage>
</organism>
<proteinExistence type="predicted"/>
<dbReference type="Pfam" id="PF24883">
    <property type="entry name" value="NPHP3_N"/>
    <property type="match status" value="1"/>
</dbReference>
<dbReference type="PANTHER" id="PTHR10039:SF5">
    <property type="entry name" value="NACHT DOMAIN-CONTAINING PROTEIN"/>
    <property type="match status" value="1"/>
</dbReference>
<dbReference type="SUPFAM" id="SSF52540">
    <property type="entry name" value="P-loop containing nucleoside triphosphate hydrolases"/>
    <property type="match status" value="1"/>
</dbReference>
<feature type="domain" description="Nephrocystin 3-like N-terminal" evidence="2">
    <location>
        <begin position="262"/>
        <end position="420"/>
    </location>
</feature>
<evidence type="ECO:0000259" key="2">
    <source>
        <dbReference type="Pfam" id="PF24883"/>
    </source>
</evidence>
<dbReference type="Gene3D" id="3.40.50.300">
    <property type="entry name" value="P-loop containing nucleotide triphosphate hydrolases"/>
    <property type="match status" value="1"/>
</dbReference>
<sequence>MQVISFTKEVLTVCKDVYEGRPTTDSQMEENAASIGVLLDEMNHSAGSVQQQTKEERELHAVAQKCSKAAEELQKEIRQVTKHQKPGDYRMAFIAGYKSIFGKRKISGLYDQFCKHQKTLETHILVRLWTDAIELQRHEDFTQLSDIMKHFVSQVAAGHTDMANLITRDGHQTRQQIQLIEDHVKQEINNVQMEVVNEAKRDRLLRSLKYESMNSRRTGLKPAHEATYVSIFESLDAKPPDAEALNTEHPKIRNSVEVAWEGFIAWLTSEKQVFWIQGKPGSGKSTLLKFVLQHEKTQMGVDRWRPNTVIVSHFFWKPGHILQKDLRGLLCSLNHQLLSSEQALIGHVLSEFAFARDHETIGDWEIAQLESVFHCILKQCKKSILFFIDGLDEATRPDEIIRLLDSLLGRRNVKLCISSRGEDVFRRKFSKYDGFTLEDLTRDDMLEFALAEIPASYERYPSEFLEDLRRLLIEKAEGVFLWLVLATESVKRGLQNNDDQDTIHSRLKQLPSELEQLYAEMWDRLGQDKAVYQQEAARYFSLLIANQVLLEEYDRIFPHQALQFPLNPFLLMLDTNETWKRKMLDKNHQPVVSDLKNEVAKVAFGIPIKTAGLLVKREASFFANHRSLWPRPEFLDLIEHLSCGVEFLHRTLLDFFLHSEVGRTMVAQGQTSCIKLRLATIILCQLRTTQYDSLAWRTKRAAVSCPVHYCVWILGQLLAEDSTSNSNMVLDLLHDLESLFAAGLIPWDERPDWYPPPPFELMLINYPVFKGFLQSHIKSRGASHATRLLREAMRGYMADSWREEVWMTFDIQESLSTVGGDINSTDICLYDAYWHVEIGRGDISVPVFEFAPYESILSAVIKICHCQVLTDGRLADEHMRNLLAALERAPDLNKRTSFILGTKYQYGAREGKVTLSVFNPPIDQMVSLRTFERRKDETLAITQATIVAEVSLGYLVEYLFKAMPSARKNSMPLVAHTQRLLTTESSKPYVRARFLVEHCLTAWNPAARHCYRFIDKDFDVLADTTVKEATVDTFAEYKISLEKLEGYRNKCERVDGSALSVLADERLGVCRLEDMGIRPST</sequence>
<evidence type="ECO:0000313" key="4">
    <source>
        <dbReference type="Proteomes" id="UP001642720"/>
    </source>
</evidence>
<dbReference type="Proteomes" id="UP001642720">
    <property type="component" value="Unassembled WGS sequence"/>
</dbReference>
<reference evidence="3 4" key="1">
    <citation type="submission" date="2018-01" db="EMBL/GenBank/DDBJ databases">
        <title>Genome characterization of the sugarcane-associated fungus Trichoderma ghanense CCMA-1212 and their application in lignocelulose bioconversion.</title>
        <authorList>
            <person name="Steindorff A.S."/>
            <person name="Mendes T.D."/>
            <person name="Vilela E.S.D."/>
            <person name="Rodrigues D.S."/>
            <person name="Formighieri E.F."/>
            <person name="Melo I.S."/>
            <person name="Favaro L.C.L."/>
        </authorList>
    </citation>
    <scope>NUCLEOTIDE SEQUENCE [LARGE SCALE GENOMIC DNA]</scope>
    <source>
        <strain evidence="3 4">CCMA-1212</strain>
    </source>
</reference>
<dbReference type="InterPro" id="IPR027417">
    <property type="entry name" value="P-loop_NTPase"/>
</dbReference>
<name>A0ABY2GP30_9HYPO</name>
<gene>
    <name evidence="3" type="ORF">CCMA1212_010867</name>
</gene>
<dbReference type="InterPro" id="IPR056884">
    <property type="entry name" value="NPHP3-like_N"/>
</dbReference>
<keyword evidence="1" id="KW-0677">Repeat</keyword>
<evidence type="ECO:0000256" key="1">
    <source>
        <dbReference type="ARBA" id="ARBA00022737"/>
    </source>
</evidence>
<dbReference type="EMBL" id="PPTA01000035">
    <property type="protein sequence ID" value="TFA97408.1"/>
    <property type="molecule type" value="Genomic_DNA"/>
</dbReference>
<keyword evidence="4" id="KW-1185">Reference proteome</keyword>
<dbReference type="RefSeq" id="XP_073553610.1">
    <property type="nucleotide sequence ID" value="XM_073707894.1"/>
</dbReference>
<dbReference type="PANTHER" id="PTHR10039">
    <property type="entry name" value="AMELOGENIN"/>
    <property type="match status" value="1"/>
</dbReference>
<evidence type="ECO:0000313" key="3">
    <source>
        <dbReference type="EMBL" id="TFA97408.1"/>
    </source>
</evidence>